<proteinExistence type="predicted"/>
<dbReference type="EMBL" id="JBHRSK010000007">
    <property type="protein sequence ID" value="MFC2968756.1"/>
    <property type="molecule type" value="Genomic_DNA"/>
</dbReference>
<reference evidence="2" key="1">
    <citation type="journal article" date="2019" name="Int. J. Syst. Evol. Microbiol.">
        <title>The Global Catalogue of Microorganisms (GCM) 10K type strain sequencing project: providing services to taxonomists for standard genome sequencing and annotation.</title>
        <authorList>
            <consortium name="The Broad Institute Genomics Platform"/>
            <consortium name="The Broad Institute Genome Sequencing Center for Infectious Disease"/>
            <person name="Wu L."/>
            <person name="Ma J."/>
        </authorList>
    </citation>
    <scope>NUCLEOTIDE SEQUENCE [LARGE SCALE GENOMIC DNA]</scope>
    <source>
        <strain evidence="2">KCTC 62192</strain>
    </source>
</reference>
<name>A0ABV7AIT9_9RHOB</name>
<keyword evidence="1" id="KW-0489">Methyltransferase</keyword>
<dbReference type="EC" id="2.1.1.64" evidence="1"/>
<comment type="caution">
    <text evidence="1">The sequence shown here is derived from an EMBL/GenBank/DDBJ whole genome shotgun (WGS) entry which is preliminary data.</text>
</comment>
<keyword evidence="1" id="KW-0808">Transferase</keyword>
<dbReference type="SUPFAM" id="SSF53335">
    <property type="entry name" value="S-adenosyl-L-methionine-dependent methyltransferases"/>
    <property type="match status" value="1"/>
</dbReference>
<dbReference type="CDD" id="cd02440">
    <property type="entry name" value="AdoMet_MTases"/>
    <property type="match status" value="1"/>
</dbReference>
<gene>
    <name evidence="1" type="ORF">ACFOES_11680</name>
</gene>
<accession>A0ABV7AIT9</accession>
<dbReference type="InterPro" id="IPR029063">
    <property type="entry name" value="SAM-dependent_MTases_sf"/>
</dbReference>
<dbReference type="Proteomes" id="UP001595443">
    <property type="component" value="Unassembled WGS sequence"/>
</dbReference>
<evidence type="ECO:0000313" key="1">
    <source>
        <dbReference type="EMBL" id="MFC2968756.1"/>
    </source>
</evidence>
<keyword evidence="2" id="KW-1185">Reference proteome</keyword>
<dbReference type="EC" id="2.1.1.222" evidence="1"/>
<organism evidence="1 2">
    <name type="scientific">Acidimangrovimonas pyrenivorans</name>
    <dbReference type="NCBI Taxonomy" id="2030798"/>
    <lineage>
        <taxon>Bacteria</taxon>
        <taxon>Pseudomonadati</taxon>
        <taxon>Pseudomonadota</taxon>
        <taxon>Alphaproteobacteria</taxon>
        <taxon>Rhodobacterales</taxon>
        <taxon>Paracoccaceae</taxon>
        <taxon>Acidimangrovimonas</taxon>
    </lineage>
</organism>
<sequence length="234" mass="26452">MGFFDFIGDLAGYEDANQPVARMNARHEMIVTPFAEEIRGARVLDLAAHDGRWSYALAGAGAAQVVGVEARPELIARFPGFPDPELRAKVELRCNDLYDEIDAEAARGETYDVVAVYGILYHLMDHFRLFQGLRRLQPKLVIVDSEFIRRPNPMIQLVKERTDNVLNAAPQIEGQKVAVKGVPSFKAMELMAEALDYRIDWVDWDARPANRRAGVGDYYRDTKMRRATCALRPL</sequence>
<dbReference type="Gene3D" id="3.40.50.150">
    <property type="entry name" value="Vaccinia Virus protein VP39"/>
    <property type="match status" value="1"/>
</dbReference>
<dbReference type="GO" id="GO:0061542">
    <property type="term" value="F:3-demethylubiquinol 3-O-methyltransferase activity"/>
    <property type="evidence" value="ECO:0007669"/>
    <property type="project" value="UniProtKB-EC"/>
</dbReference>
<dbReference type="GO" id="GO:0102208">
    <property type="term" value="F:2-polyprenyl-6-hydroxyphenol methylase activity"/>
    <property type="evidence" value="ECO:0007669"/>
    <property type="project" value="UniProtKB-EC"/>
</dbReference>
<protein>
    <submittedName>
        <fullName evidence="1">Class I SAM-dependent methyltransferase</fullName>
        <ecNumber evidence="1">2.1.1.222</ecNumber>
        <ecNumber evidence="1">2.1.1.64</ecNumber>
    </submittedName>
</protein>
<dbReference type="RefSeq" id="WP_377833450.1">
    <property type="nucleotide sequence ID" value="NZ_JBHRSK010000007.1"/>
</dbReference>
<dbReference type="GO" id="GO:0032259">
    <property type="term" value="P:methylation"/>
    <property type="evidence" value="ECO:0007669"/>
    <property type="project" value="UniProtKB-KW"/>
</dbReference>
<evidence type="ECO:0000313" key="2">
    <source>
        <dbReference type="Proteomes" id="UP001595443"/>
    </source>
</evidence>